<dbReference type="NCBIfam" id="NF033630">
    <property type="entry name" value="SLATT_6"/>
    <property type="match status" value="1"/>
</dbReference>
<evidence type="ECO:0000259" key="2">
    <source>
        <dbReference type="Pfam" id="PF18169"/>
    </source>
</evidence>
<proteinExistence type="predicted"/>
<protein>
    <submittedName>
        <fullName evidence="3">SLATT domain-containing protein</fullName>
    </submittedName>
</protein>
<gene>
    <name evidence="3" type="ORF">OMP40_18415</name>
</gene>
<reference evidence="3" key="1">
    <citation type="submission" date="2022-10" db="EMBL/GenBank/DDBJ databases">
        <title>Comparative genomic analysis of Cohnella hashimotonis sp. nov., isolated from the International Space Station.</title>
        <authorList>
            <person name="Simpson A."/>
            <person name="Venkateswaran K."/>
        </authorList>
    </citation>
    <scope>NUCLEOTIDE SEQUENCE</scope>
    <source>
        <strain evidence="3">DSM 28161</strain>
    </source>
</reference>
<feature type="transmembrane region" description="Helical" evidence="1">
    <location>
        <begin position="39"/>
        <end position="58"/>
    </location>
</feature>
<dbReference type="EMBL" id="JAPDIA010000007">
    <property type="protein sequence ID" value="MDG0811116.1"/>
    <property type="molecule type" value="Genomic_DNA"/>
</dbReference>
<dbReference type="Pfam" id="PF18169">
    <property type="entry name" value="SLATT_6"/>
    <property type="match status" value="1"/>
</dbReference>
<evidence type="ECO:0000256" key="1">
    <source>
        <dbReference type="SAM" id="Phobius"/>
    </source>
</evidence>
<name>A0A9X4KU36_9BACL</name>
<dbReference type="RefSeq" id="WP_277533580.1">
    <property type="nucleotide sequence ID" value="NZ_JAPDIA010000007.1"/>
</dbReference>
<organism evidence="3 4">
    <name type="scientific">Cohnella rhizosphaerae</name>
    <dbReference type="NCBI Taxonomy" id="1457232"/>
    <lineage>
        <taxon>Bacteria</taxon>
        <taxon>Bacillati</taxon>
        <taxon>Bacillota</taxon>
        <taxon>Bacilli</taxon>
        <taxon>Bacillales</taxon>
        <taxon>Paenibacillaceae</taxon>
        <taxon>Cohnella</taxon>
    </lineage>
</organism>
<dbReference type="Proteomes" id="UP001153404">
    <property type="component" value="Unassembled WGS sequence"/>
</dbReference>
<dbReference type="AlphaFoldDB" id="A0A9X4KU36"/>
<feature type="transmembrane region" description="Helical" evidence="1">
    <location>
        <begin position="156"/>
        <end position="175"/>
    </location>
</feature>
<comment type="caution">
    <text evidence="3">The sequence shown here is derived from an EMBL/GenBank/DDBJ whole genome shotgun (WGS) entry which is preliminary data.</text>
</comment>
<keyword evidence="1" id="KW-1133">Transmembrane helix</keyword>
<evidence type="ECO:0000313" key="4">
    <source>
        <dbReference type="Proteomes" id="UP001153404"/>
    </source>
</evidence>
<accession>A0A9X4KU36</accession>
<dbReference type="InterPro" id="IPR041119">
    <property type="entry name" value="SLATT_6"/>
</dbReference>
<feature type="domain" description="SMODS and SLOG-associating 2TM effector" evidence="2">
    <location>
        <begin position="4"/>
        <end position="159"/>
    </location>
</feature>
<feature type="transmembrane region" description="Helical" evidence="1">
    <location>
        <begin position="12"/>
        <end position="33"/>
    </location>
</feature>
<evidence type="ECO:0000313" key="3">
    <source>
        <dbReference type="EMBL" id="MDG0811116.1"/>
    </source>
</evidence>
<keyword evidence="4" id="KW-1185">Reference proteome</keyword>
<sequence length="176" mass="20602">MELKKNFATYDIISKLPGIISLVGLLIGVGQLAYPAYKYSTGISTLLIMASIIALTMSSYNAEKERYKEAGVEMTTLFNKLRVLYYTVQNSSEQEFTNEVEELERIKQRFYDISISQQIFGADWYAHYKFFSQHQIDWVNEQKQFKFFKDKVPKSFLFFIICIIAVVYLWINIFVS</sequence>
<keyword evidence="1" id="KW-0812">Transmembrane</keyword>
<keyword evidence="1" id="KW-0472">Membrane</keyword>